<name>A0A5Q0L5K1_9ACTN</name>
<gene>
    <name evidence="3" type="ORF">GFH48_02190</name>
</gene>
<reference evidence="3 4" key="1">
    <citation type="submission" date="2019-10" db="EMBL/GenBank/DDBJ databases">
        <title>A novel species.</title>
        <authorList>
            <person name="Gao J."/>
        </authorList>
    </citation>
    <scope>NUCLEOTIDE SEQUENCE [LARGE SCALE GENOMIC DNA]</scope>
    <source>
        <strain evidence="3 4">QMT-28</strain>
    </source>
</reference>
<proteinExistence type="predicted"/>
<protein>
    <submittedName>
        <fullName evidence="3">STAS domain-containing protein</fullName>
    </submittedName>
</protein>
<dbReference type="CDD" id="cd07043">
    <property type="entry name" value="STAS_anti-anti-sigma_factors"/>
    <property type="match status" value="1"/>
</dbReference>
<dbReference type="SUPFAM" id="SSF52091">
    <property type="entry name" value="SpoIIaa-like"/>
    <property type="match status" value="1"/>
</dbReference>
<evidence type="ECO:0000259" key="2">
    <source>
        <dbReference type="PROSITE" id="PS50801"/>
    </source>
</evidence>
<dbReference type="KEGG" id="sfy:GFH48_02190"/>
<keyword evidence="4" id="KW-1185">Reference proteome</keyword>
<dbReference type="AlphaFoldDB" id="A0A5Q0L5K1"/>
<dbReference type="Gene3D" id="3.30.750.24">
    <property type="entry name" value="STAS domain"/>
    <property type="match status" value="1"/>
</dbReference>
<dbReference type="InterPro" id="IPR036513">
    <property type="entry name" value="STAS_dom_sf"/>
</dbReference>
<dbReference type="RefSeq" id="WP_153286590.1">
    <property type="nucleotide sequence ID" value="NZ_CP045643.1"/>
</dbReference>
<dbReference type="PROSITE" id="PS50801">
    <property type="entry name" value="STAS"/>
    <property type="match status" value="1"/>
</dbReference>
<dbReference type="InterPro" id="IPR002645">
    <property type="entry name" value="STAS_dom"/>
</dbReference>
<evidence type="ECO:0000313" key="3">
    <source>
        <dbReference type="EMBL" id="QFZ72221.1"/>
    </source>
</evidence>
<feature type="domain" description="STAS" evidence="2">
    <location>
        <begin position="9"/>
        <end position="128"/>
    </location>
</feature>
<accession>A0A5Q0L5K1</accession>
<dbReference type="EMBL" id="CP045643">
    <property type="protein sequence ID" value="QFZ72221.1"/>
    <property type="molecule type" value="Genomic_DNA"/>
</dbReference>
<dbReference type="InterPro" id="IPR058548">
    <property type="entry name" value="MlaB-like_STAS"/>
</dbReference>
<dbReference type="Pfam" id="PF13466">
    <property type="entry name" value="STAS_2"/>
    <property type="match status" value="1"/>
</dbReference>
<dbReference type="Proteomes" id="UP000326179">
    <property type="component" value="Chromosome"/>
</dbReference>
<sequence length="138" mass="14901">MTSLPFDHLRLTTVDTEDRVRIELHGDLDYDNADLLLDEVTVQLSGRPGLKDLHLHCRGLGTVDSMGLSILLMIGRRTAAAGVLLHLDERPPKLDRLLDLTGTLDYFTAPPSSGAPEFSKAEENVAAAARPTGPDGTS</sequence>
<feature type="region of interest" description="Disordered" evidence="1">
    <location>
        <begin position="110"/>
        <end position="138"/>
    </location>
</feature>
<evidence type="ECO:0000313" key="4">
    <source>
        <dbReference type="Proteomes" id="UP000326179"/>
    </source>
</evidence>
<organism evidence="3 4">
    <name type="scientific">Streptomyces fagopyri</name>
    <dbReference type="NCBI Taxonomy" id="2662397"/>
    <lineage>
        <taxon>Bacteria</taxon>
        <taxon>Bacillati</taxon>
        <taxon>Actinomycetota</taxon>
        <taxon>Actinomycetes</taxon>
        <taxon>Kitasatosporales</taxon>
        <taxon>Streptomycetaceae</taxon>
        <taxon>Streptomyces</taxon>
    </lineage>
</organism>
<evidence type="ECO:0000256" key="1">
    <source>
        <dbReference type="SAM" id="MobiDB-lite"/>
    </source>
</evidence>